<accession>A0A191ZH20</accession>
<sequence>MTDSIHIPLDSDAKSPVISGDSARRAAKWFNYGNMIALAIPFPLGIFWAGMSMLIYGLNKHHPNPKVGYYTQRAAYRFYGVVGSFIPVGLFFPVQLMYYLIFWAIAAAIILPWSIYDLYRINHDIWENSTVEAPPAFAETE</sequence>
<name>A0A191ZH20_9GAMM</name>
<dbReference type="STRING" id="1860122.A9404_06900"/>
<dbReference type="KEGG" id="haz:A9404_06900"/>
<protein>
    <recommendedName>
        <fullName evidence="4">DUF4870 domain-containing protein</fullName>
    </recommendedName>
</protein>
<feature type="transmembrane region" description="Helical" evidence="1">
    <location>
        <begin position="76"/>
        <end position="94"/>
    </location>
</feature>
<keyword evidence="1" id="KW-1133">Transmembrane helix</keyword>
<feature type="transmembrane region" description="Helical" evidence="1">
    <location>
        <begin position="35"/>
        <end position="56"/>
    </location>
</feature>
<reference evidence="2 3" key="1">
    <citation type="submission" date="2016-06" db="EMBL/GenBank/DDBJ databases">
        <title>Insight into the functional genes involving in sulfur oxidation in Pearl River water.</title>
        <authorList>
            <person name="Luo J."/>
            <person name="Tan X."/>
            <person name="Lin W."/>
        </authorList>
    </citation>
    <scope>NUCLEOTIDE SEQUENCE [LARGE SCALE GENOMIC DNA]</scope>
    <source>
        <strain evidence="2 3">LS2</strain>
    </source>
</reference>
<dbReference type="RefSeq" id="WP_066099527.1">
    <property type="nucleotide sequence ID" value="NZ_CP016027.1"/>
</dbReference>
<proteinExistence type="predicted"/>
<dbReference type="Proteomes" id="UP000078596">
    <property type="component" value="Chromosome"/>
</dbReference>
<evidence type="ECO:0000256" key="1">
    <source>
        <dbReference type="SAM" id="Phobius"/>
    </source>
</evidence>
<dbReference type="EMBL" id="CP016027">
    <property type="protein sequence ID" value="ANJ67148.1"/>
    <property type="molecule type" value="Genomic_DNA"/>
</dbReference>
<evidence type="ECO:0008006" key="4">
    <source>
        <dbReference type="Google" id="ProtNLM"/>
    </source>
</evidence>
<dbReference type="AlphaFoldDB" id="A0A191ZH20"/>
<evidence type="ECO:0000313" key="3">
    <source>
        <dbReference type="Proteomes" id="UP000078596"/>
    </source>
</evidence>
<feature type="transmembrane region" description="Helical" evidence="1">
    <location>
        <begin position="100"/>
        <end position="119"/>
    </location>
</feature>
<keyword evidence="1" id="KW-0472">Membrane</keyword>
<keyword evidence="1" id="KW-0812">Transmembrane</keyword>
<dbReference type="OrthoDB" id="8561689at2"/>
<organism evidence="2 3">
    <name type="scientific">Halothiobacillus diazotrophicus</name>
    <dbReference type="NCBI Taxonomy" id="1860122"/>
    <lineage>
        <taxon>Bacteria</taxon>
        <taxon>Pseudomonadati</taxon>
        <taxon>Pseudomonadota</taxon>
        <taxon>Gammaproteobacteria</taxon>
        <taxon>Chromatiales</taxon>
        <taxon>Halothiobacillaceae</taxon>
        <taxon>Halothiobacillus</taxon>
    </lineage>
</organism>
<evidence type="ECO:0000313" key="2">
    <source>
        <dbReference type="EMBL" id="ANJ67148.1"/>
    </source>
</evidence>
<keyword evidence="3" id="KW-1185">Reference proteome</keyword>
<gene>
    <name evidence="2" type="ORF">A9404_06900</name>
</gene>